<name>A0A1Y1QUS7_9GAMM</name>
<accession>A0A1Y1QUS7</accession>
<dbReference type="Pfam" id="PF13676">
    <property type="entry name" value="TIR_2"/>
    <property type="match status" value="1"/>
</dbReference>
<dbReference type="Proteomes" id="UP000192491">
    <property type="component" value="Unassembled WGS sequence"/>
</dbReference>
<evidence type="ECO:0000259" key="1">
    <source>
        <dbReference type="PROSITE" id="PS50104"/>
    </source>
</evidence>
<reference evidence="2 3" key="1">
    <citation type="submission" date="2017-01" db="EMBL/GenBank/DDBJ databases">
        <title>Novel large sulfur bacteria in the metagenomes of groundwater-fed chemosynthetic microbial mats in the Lake Huron basin.</title>
        <authorList>
            <person name="Sharrar A.M."/>
            <person name="Flood B.E."/>
            <person name="Bailey J.V."/>
            <person name="Jones D.S."/>
            <person name="Biddanda B."/>
            <person name="Ruberg S.A."/>
            <person name="Marcus D.N."/>
            <person name="Dick G.J."/>
        </authorList>
    </citation>
    <scope>NUCLEOTIDE SEQUENCE [LARGE SCALE GENOMIC DNA]</scope>
    <source>
        <strain evidence="2">A8</strain>
    </source>
</reference>
<dbReference type="InterPro" id="IPR042095">
    <property type="entry name" value="SUMF_sf"/>
</dbReference>
<dbReference type="InterPro" id="IPR051043">
    <property type="entry name" value="Sulfatase_Mod_Factor_Kinase"/>
</dbReference>
<comment type="caution">
    <text evidence="2">The sequence shown here is derived from an EMBL/GenBank/DDBJ whole genome shotgun (WGS) entry which is preliminary data.</text>
</comment>
<dbReference type="InterPro" id="IPR035897">
    <property type="entry name" value="Toll_tir_struct_dom_sf"/>
</dbReference>
<proteinExistence type="predicted"/>
<dbReference type="PROSITE" id="PS50104">
    <property type="entry name" value="TIR"/>
    <property type="match status" value="1"/>
</dbReference>
<dbReference type="InterPro" id="IPR005532">
    <property type="entry name" value="SUMF_dom"/>
</dbReference>
<dbReference type="SUPFAM" id="SSF52200">
    <property type="entry name" value="Toll/Interleukin receptor TIR domain"/>
    <property type="match status" value="1"/>
</dbReference>
<dbReference type="InterPro" id="IPR016187">
    <property type="entry name" value="CTDL_fold"/>
</dbReference>
<dbReference type="InterPro" id="IPR000157">
    <property type="entry name" value="TIR_dom"/>
</dbReference>
<dbReference type="Gene3D" id="3.90.1580.10">
    <property type="entry name" value="paralog of FGE (formylglycine-generating enzyme)"/>
    <property type="match status" value="1"/>
</dbReference>
<gene>
    <name evidence="2" type="ORF">BWK73_09810</name>
</gene>
<organism evidence="2 3">
    <name type="scientific">Thiothrix lacustris</name>
    <dbReference type="NCBI Taxonomy" id="525917"/>
    <lineage>
        <taxon>Bacteria</taxon>
        <taxon>Pseudomonadati</taxon>
        <taxon>Pseudomonadota</taxon>
        <taxon>Gammaproteobacteria</taxon>
        <taxon>Thiotrichales</taxon>
        <taxon>Thiotrichaceae</taxon>
        <taxon>Thiothrix</taxon>
    </lineage>
</organism>
<evidence type="ECO:0000313" key="3">
    <source>
        <dbReference type="Proteomes" id="UP000192491"/>
    </source>
</evidence>
<dbReference type="GO" id="GO:0007165">
    <property type="term" value="P:signal transduction"/>
    <property type="evidence" value="ECO:0007669"/>
    <property type="project" value="InterPro"/>
</dbReference>
<protein>
    <recommendedName>
        <fullName evidence="1">TIR domain-containing protein</fullName>
    </recommendedName>
</protein>
<dbReference type="SUPFAM" id="SSF56436">
    <property type="entry name" value="C-type lectin-like"/>
    <property type="match status" value="1"/>
</dbReference>
<dbReference type="GO" id="GO:0120147">
    <property type="term" value="F:formylglycine-generating oxidase activity"/>
    <property type="evidence" value="ECO:0007669"/>
    <property type="project" value="TreeGrafter"/>
</dbReference>
<dbReference type="Gene3D" id="3.40.50.10140">
    <property type="entry name" value="Toll/interleukin-1 receptor homology (TIR) domain"/>
    <property type="match status" value="1"/>
</dbReference>
<dbReference type="AlphaFoldDB" id="A0A1Y1QUS7"/>
<dbReference type="PANTHER" id="PTHR23150">
    <property type="entry name" value="SULFATASE MODIFYING FACTOR 1, 2"/>
    <property type="match status" value="1"/>
</dbReference>
<dbReference type="PANTHER" id="PTHR23150:SF19">
    <property type="entry name" value="FORMYLGLYCINE-GENERATING ENZYME"/>
    <property type="match status" value="1"/>
</dbReference>
<dbReference type="EMBL" id="MTEJ01000031">
    <property type="protein sequence ID" value="OQX14334.1"/>
    <property type="molecule type" value="Genomic_DNA"/>
</dbReference>
<dbReference type="Pfam" id="PF03781">
    <property type="entry name" value="FGE-sulfatase"/>
    <property type="match status" value="1"/>
</dbReference>
<feature type="domain" description="TIR" evidence="1">
    <location>
        <begin position="3"/>
        <end position="127"/>
    </location>
</feature>
<sequence length="427" mass="48632">MSQAPQVFISYARDGGVSEQTATALHEQLVQAGIAAFRDVENIDPGSHWAAVIEQQILASQLMVVVVSKPALNPQRWVMRECLFAANKRIPIIPVLVEQVDLPLWLMHINALDFTQTQHWGRLLLAVGKYMAVEPVIEAVPLAQVAPKPRQLSEAERLLQELQNPQVLPPRRFEIGNRLNIIGDPRPGVGLDANGLPDIDWVKIPAGEFIYQDGQRLRLDDYQMSRYPVTNQQFQAFKKAGGYNTDKWWEGLQKPDTLPSHRWTEGNRPVESVDWYESIAFCRWLSAKTGQEIRLPTEQEWEKAARGTDGREYPWEGSYKTGYANIDETWKKDGDFYLQETSAVGIYPQGQSPYGLMDMSGNVWEWCINKYEEPQMITPDLSGGVRVVRGGSWFYDTGYCRSSFRNRWNPVNRGGSQGFRLLCCFPH</sequence>
<evidence type="ECO:0000313" key="2">
    <source>
        <dbReference type="EMBL" id="OQX14334.1"/>
    </source>
</evidence>